<dbReference type="PANTHER" id="PTHR11669">
    <property type="entry name" value="REPLICATION FACTOR C / DNA POLYMERASE III GAMMA-TAU SUBUNIT"/>
    <property type="match status" value="1"/>
</dbReference>
<gene>
    <name evidence="1" type="ORF">G3N56_16575</name>
</gene>
<dbReference type="EMBL" id="JAAGRQ010000094">
    <property type="protein sequence ID" value="NDY58350.1"/>
    <property type="molecule type" value="Genomic_DNA"/>
</dbReference>
<protein>
    <submittedName>
        <fullName evidence="1">DNA polymerase III subunit delta</fullName>
    </submittedName>
</protein>
<dbReference type="InterPro" id="IPR027417">
    <property type="entry name" value="P-loop_NTPase"/>
</dbReference>
<name>A0A7K3NQ65_9BACT</name>
<keyword evidence="2" id="KW-1185">Reference proteome</keyword>
<comment type="caution">
    <text evidence="1">The sequence shown here is derived from an EMBL/GenBank/DDBJ whole genome shotgun (WGS) entry which is preliminary data.</text>
</comment>
<proteinExistence type="predicted"/>
<evidence type="ECO:0000313" key="2">
    <source>
        <dbReference type="Proteomes" id="UP000469724"/>
    </source>
</evidence>
<dbReference type="Gene3D" id="3.40.50.300">
    <property type="entry name" value="P-loop containing nucleotide triphosphate hydrolases"/>
    <property type="match status" value="1"/>
</dbReference>
<dbReference type="Pfam" id="PF13177">
    <property type="entry name" value="DNA_pol3_delta2"/>
    <property type="match status" value="1"/>
</dbReference>
<dbReference type="GO" id="GO:0006261">
    <property type="term" value="P:DNA-templated DNA replication"/>
    <property type="evidence" value="ECO:0007669"/>
    <property type="project" value="TreeGrafter"/>
</dbReference>
<dbReference type="Proteomes" id="UP000469724">
    <property type="component" value="Unassembled WGS sequence"/>
</dbReference>
<evidence type="ECO:0000313" key="1">
    <source>
        <dbReference type="EMBL" id="NDY58350.1"/>
    </source>
</evidence>
<dbReference type="SUPFAM" id="SSF52540">
    <property type="entry name" value="P-loop containing nucleoside triphosphate hydrolases"/>
    <property type="match status" value="1"/>
</dbReference>
<dbReference type="PANTHER" id="PTHR11669:SF8">
    <property type="entry name" value="DNA POLYMERASE III SUBUNIT DELTA"/>
    <property type="match status" value="1"/>
</dbReference>
<sequence>MNGEAFGIPARQGHVLARLCKLAEAPPQSLVIEGGAASERLGAALFFAARLNCLQPAAPCGVCPACVQIRERVFLDLMLLDGMAGSIKVDDVREVRQKAGEPPRGDGYRAVILAEAQALSIEAANSLLKTLEDPRPKHCFMLLTPQRERLFPTLVSRSFVVTLAWPNPETPSLPAELGDEDPMEWAGALADFYRTGRGWFARTSAKGRMTRLLADHILLACARCLAEALSGRAASPLGRFLAGLSDPGAVRFFDVLLSECQEALVMQVNPSLVMEWLGVRMFGRCGGALAR</sequence>
<accession>A0A7K3NQ65</accession>
<reference evidence="1 2" key="1">
    <citation type="submission" date="2020-02" db="EMBL/GenBank/DDBJ databases">
        <title>Comparative genomics of sulfur disproportionating microorganisms.</title>
        <authorList>
            <person name="Ward L.M."/>
            <person name="Bertran E."/>
            <person name="Johnston D.T."/>
        </authorList>
    </citation>
    <scope>NUCLEOTIDE SEQUENCE [LARGE SCALE GENOMIC DNA]</scope>
    <source>
        <strain evidence="1 2">DSM 3696</strain>
    </source>
</reference>
<dbReference type="AlphaFoldDB" id="A0A7K3NQ65"/>
<dbReference type="InterPro" id="IPR050238">
    <property type="entry name" value="DNA_Rep/Repair_Clamp_Loader"/>
</dbReference>
<organism evidence="1 2">
    <name type="scientific">Desulfolutivibrio sulfodismutans</name>
    <dbReference type="NCBI Taxonomy" id="63561"/>
    <lineage>
        <taxon>Bacteria</taxon>
        <taxon>Pseudomonadati</taxon>
        <taxon>Thermodesulfobacteriota</taxon>
        <taxon>Desulfovibrionia</taxon>
        <taxon>Desulfovibrionales</taxon>
        <taxon>Desulfovibrionaceae</taxon>
        <taxon>Desulfolutivibrio</taxon>
    </lineage>
</organism>
<dbReference type="RefSeq" id="WP_163303423.1">
    <property type="nucleotide sequence ID" value="NZ_JAAGRQ010000094.1"/>
</dbReference>